<feature type="transmembrane region" description="Helical" evidence="5">
    <location>
        <begin position="84"/>
        <end position="104"/>
    </location>
</feature>
<feature type="transmembrane region" description="Helical" evidence="5">
    <location>
        <begin position="50"/>
        <end position="72"/>
    </location>
</feature>
<comment type="subcellular location">
    <subcellularLocation>
        <location evidence="1">Membrane</location>
        <topology evidence="1">Multi-pass membrane protein</topology>
    </subcellularLocation>
</comment>
<dbReference type="OrthoDB" id="3358017at2759"/>
<dbReference type="InterPro" id="IPR007568">
    <property type="entry name" value="RTA1"/>
</dbReference>
<feature type="transmembrane region" description="Helical" evidence="5">
    <location>
        <begin position="18"/>
        <end position="38"/>
    </location>
</feature>
<evidence type="ECO:0000256" key="3">
    <source>
        <dbReference type="ARBA" id="ARBA00022989"/>
    </source>
</evidence>
<sequence>MSSPATSSDHGEFQKYKYAPSLAAAVIFIILFSGTTLFHHYQTFRSRTWFMLPFCLGGLCEIVGYIGRAISASEPYGNWTLGPYIMQSVLLLVAPALLSASVYMELGRIVLWIKGEELLFIRRTWLTKIFVTGDIISFLAQGAGAGLMAGSDPDQAKTGQHIIVGGLGVQVLFFGLFVIAAAIFNSRINRHPTPLASIVPWRRHMHSLYAVSVLIFIRSIVRMIEFIQGFEGYIISHEVFLYIFDATMMFFAMVIMNWVHPSQVAKGIREQMDEKRKVTGVAEAENAV</sequence>
<evidence type="ECO:0000256" key="4">
    <source>
        <dbReference type="ARBA" id="ARBA00023136"/>
    </source>
</evidence>
<feature type="transmembrane region" description="Helical" evidence="5">
    <location>
        <begin position="207"/>
        <end position="227"/>
    </location>
</feature>
<keyword evidence="7" id="KW-1185">Reference proteome</keyword>
<evidence type="ECO:0000256" key="5">
    <source>
        <dbReference type="SAM" id="Phobius"/>
    </source>
</evidence>
<comment type="caution">
    <text evidence="6">The sequence shown here is derived from an EMBL/GenBank/DDBJ whole genome shotgun (WGS) entry which is preliminary data.</text>
</comment>
<reference evidence="6" key="1">
    <citation type="submission" date="2020-04" db="EMBL/GenBank/DDBJ databases">
        <title>Draft genome resource of the tomato pathogen Pseudocercospora fuligena.</title>
        <authorList>
            <person name="Zaccaron A."/>
        </authorList>
    </citation>
    <scope>NUCLEOTIDE SEQUENCE</scope>
    <source>
        <strain evidence="6">PF001</strain>
    </source>
</reference>
<dbReference type="PANTHER" id="PTHR31465">
    <property type="entry name" value="PROTEIN RTA1-RELATED"/>
    <property type="match status" value="1"/>
</dbReference>
<evidence type="ECO:0000256" key="1">
    <source>
        <dbReference type="ARBA" id="ARBA00004141"/>
    </source>
</evidence>
<feature type="transmembrane region" description="Helical" evidence="5">
    <location>
        <begin position="162"/>
        <end position="186"/>
    </location>
</feature>
<feature type="transmembrane region" description="Helical" evidence="5">
    <location>
        <begin position="125"/>
        <end position="150"/>
    </location>
</feature>
<keyword evidence="4 5" id="KW-0472">Membrane</keyword>
<dbReference type="EMBL" id="JABCIY010000175">
    <property type="protein sequence ID" value="KAF7190011.1"/>
    <property type="molecule type" value="Genomic_DNA"/>
</dbReference>
<dbReference type="Pfam" id="PF04479">
    <property type="entry name" value="RTA1"/>
    <property type="match status" value="1"/>
</dbReference>
<protein>
    <submittedName>
        <fullName evidence="6">Protein RTM1</fullName>
    </submittedName>
</protein>
<dbReference type="GO" id="GO:0016020">
    <property type="term" value="C:membrane"/>
    <property type="evidence" value="ECO:0007669"/>
    <property type="project" value="UniProtKB-SubCell"/>
</dbReference>
<accession>A0A8H6RH91</accession>
<organism evidence="6 7">
    <name type="scientific">Pseudocercospora fuligena</name>
    <dbReference type="NCBI Taxonomy" id="685502"/>
    <lineage>
        <taxon>Eukaryota</taxon>
        <taxon>Fungi</taxon>
        <taxon>Dikarya</taxon>
        <taxon>Ascomycota</taxon>
        <taxon>Pezizomycotina</taxon>
        <taxon>Dothideomycetes</taxon>
        <taxon>Dothideomycetidae</taxon>
        <taxon>Mycosphaerellales</taxon>
        <taxon>Mycosphaerellaceae</taxon>
        <taxon>Pseudocercospora</taxon>
    </lineage>
</organism>
<keyword evidence="3 5" id="KW-1133">Transmembrane helix</keyword>
<evidence type="ECO:0000313" key="7">
    <source>
        <dbReference type="Proteomes" id="UP000660729"/>
    </source>
</evidence>
<proteinExistence type="predicted"/>
<keyword evidence="2 5" id="KW-0812">Transmembrane</keyword>
<evidence type="ECO:0000313" key="6">
    <source>
        <dbReference type="EMBL" id="KAF7190011.1"/>
    </source>
</evidence>
<dbReference type="AlphaFoldDB" id="A0A8H6RH91"/>
<dbReference type="PANTHER" id="PTHR31465:SF1">
    <property type="entry name" value="PROTEIN RTA1-RELATED"/>
    <property type="match status" value="1"/>
</dbReference>
<dbReference type="Proteomes" id="UP000660729">
    <property type="component" value="Unassembled WGS sequence"/>
</dbReference>
<feature type="transmembrane region" description="Helical" evidence="5">
    <location>
        <begin position="239"/>
        <end position="259"/>
    </location>
</feature>
<evidence type="ECO:0000256" key="2">
    <source>
        <dbReference type="ARBA" id="ARBA00022692"/>
    </source>
</evidence>
<name>A0A8H6RH91_9PEZI</name>
<gene>
    <name evidence="6" type="ORF">HII31_08342</name>
</gene>